<keyword evidence="10" id="KW-0175">Coiled coil</keyword>
<feature type="compositionally biased region" description="Polar residues" evidence="11">
    <location>
        <begin position="268"/>
        <end position="286"/>
    </location>
</feature>
<reference evidence="13" key="1">
    <citation type="submission" date="2021-12" db="EMBL/GenBank/DDBJ databases">
        <authorList>
            <person name="King R."/>
        </authorList>
    </citation>
    <scope>NUCLEOTIDE SEQUENCE</scope>
</reference>
<dbReference type="PANTHER" id="PTHR11042:SF187">
    <property type="entry name" value="EUKARYOTIC TRANSLATION INITIATION FACTOR 2-ALPHA KINASE 2"/>
    <property type="match status" value="1"/>
</dbReference>
<organism evidence="13 14">
    <name type="scientific">Bemisia tabaci</name>
    <name type="common">Sweetpotato whitefly</name>
    <name type="synonym">Aleurodes tabaci</name>
    <dbReference type="NCBI Taxonomy" id="7038"/>
    <lineage>
        <taxon>Eukaryota</taxon>
        <taxon>Metazoa</taxon>
        <taxon>Ecdysozoa</taxon>
        <taxon>Arthropoda</taxon>
        <taxon>Hexapoda</taxon>
        <taxon>Insecta</taxon>
        <taxon>Pterygota</taxon>
        <taxon>Neoptera</taxon>
        <taxon>Paraneoptera</taxon>
        <taxon>Hemiptera</taxon>
        <taxon>Sternorrhyncha</taxon>
        <taxon>Aleyrodoidea</taxon>
        <taxon>Aleyrodidae</taxon>
        <taxon>Aleyrodinae</taxon>
        <taxon>Bemisia</taxon>
    </lineage>
</organism>
<evidence type="ECO:0000256" key="1">
    <source>
        <dbReference type="ARBA" id="ARBA00012513"/>
    </source>
</evidence>
<name>A0AAI8UUV9_BEMTA</name>
<evidence type="ECO:0000256" key="8">
    <source>
        <dbReference type="ARBA" id="ARBA00037982"/>
    </source>
</evidence>
<evidence type="ECO:0000256" key="11">
    <source>
        <dbReference type="SAM" id="MobiDB-lite"/>
    </source>
</evidence>
<feature type="compositionally biased region" description="Low complexity" evidence="11">
    <location>
        <begin position="249"/>
        <end position="258"/>
    </location>
</feature>
<evidence type="ECO:0000256" key="4">
    <source>
        <dbReference type="ARBA" id="ARBA00022679"/>
    </source>
</evidence>
<dbReference type="GO" id="GO:0005737">
    <property type="term" value="C:cytoplasm"/>
    <property type="evidence" value="ECO:0007669"/>
    <property type="project" value="TreeGrafter"/>
</dbReference>
<dbReference type="PANTHER" id="PTHR11042">
    <property type="entry name" value="EUKARYOTIC TRANSLATION INITIATION FACTOR 2-ALPHA KINASE EIF2-ALPHA KINASE -RELATED"/>
    <property type="match status" value="1"/>
</dbReference>
<evidence type="ECO:0000313" key="13">
    <source>
        <dbReference type="EMBL" id="CAH0747821.1"/>
    </source>
</evidence>
<dbReference type="InterPro" id="IPR050339">
    <property type="entry name" value="CC_SR_Kinase"/>
</dbReference>
<dbReference type="InterPro" id="IPR011009">
    <property type="entry name" value="Kinase-like_dom_sf"/>
</dbReference>
<evidence type="ECO:0000256" key="6">
    <source>
        <dbReference type="ARBA" id="ARBA00022777"/>
    </source>
</evidence>
<protein>
    <recommendedName>
        <fullName evidence="1">non-specific serine/threonine protein kinase</fullName>
        <ecNumber evidence="1">2.7.11.1</ecNumber>
    </recommendedName>
    <alternativeName>
        <fullName evidence="9">Heme-regulated eukaryotic initiation factor eIF-2-alpha kinase</fullName>
    </alternativeName>
</protein>
<evidence type="ECO:0000256" key="3">
    <source>
        <dbReference type="ARBA" id="ARBA00022553"/>
    </source>
</evidence>
<dbReference type="Pfam" id="PF22949">
    <property type="entry name" value="HRI2_3H"/>
    <property type="match status" value="1"/>
</dbReference>
<keyword evidence="6" id="KW-0418">Kinase</keyword>
<dbReference type="InterPro" id="IPR008271">
    <property type="entry name" value="Ser/Thr_kinase_AS"/>
</dbReference>
<comment type="similarity">
    <text evidence="8">Belongs to the protein kinase superfamily. Ser/Thr protein kinase family. GCN2 subfamily.</text>
</comment>
<dbReference type="InterPro" id="IPR000719">
    <property type="entry name" value="Prot_kinase_dom"/>
</dbReference>
<keyword evidence="3" id="KW-0597">Phosphoprotein</keyword>
<dbReference type="EC" id="2.7.11.1" evidence="1"/>
<feature type="region of interest" description="Disordered" evidence="11">
    <location>
        <begin position="248"/>
        <end position="391"/>
    </location>
</feature>
<gene>
    <name evidence="13" type="ORF">BEMITA_LOCUS156</name>
</gene>
<dbReference type="SMART" id="SM00220">
    <property type="entry name" value="S_TKc"/>
    <property type="match status" value="1"/>
</dbReference>
<dbReference type="Proteomes" id="UP001152759">
    <property type="component" value="Unassembled WGS sequence"/>
</dbReference>
<dbReference type="AlphaFoldDB" id="A0AAI8UUV9"/>
<comment type="caution">
    <text evidence="13">The sequence shown here is derived from an EMBL/GenBank/DDBJ whole genome shotgun (WGS) entry which is preliminary data.</text>
</comment>
<evidence type="ECO:0000259" key="12">
    <source>
        <dbReference type="PROSITE" id="PS50011"/>
    </source>
</evidence>
<dbReference type="GO" id="GO:0004694">
    <property type="term" value="F:eukaryotic translation initiation factor 2alpha kinase activity"/>
    <property type="evidence" value="ECO:0007669"/>
    <property type="project" value="TreeGrafter"/>
</dbReference>
<proteinExistence type="inferred from homology"/>
<evidence type="ECO:0000256" key="7">
    <source>
        <dbReference type="ARBA" id="ARBA00022840"/>
    </source>
</evidence>
<feature type="coiled-coil region" evidence="10">
    <location>
        <begin position="632"/>
        <end position="659"/>
    </location>
</feature>
<dbReference type="SUPFAM" id="SSF56112">
    <property type="entry name" value="Protein kinase-like (PK-like)"/>
    <property type="match status" value="1"/>
</dbReference>
<keyword evidence="5" id="KW-0547">Nucleotide-binding</keyword>
<dbReference type="Gene3D" id="3.30.200.20">
    <property type="entry name" value="Phosphorylase Kinase, domain 1"/>
    <property type="match status" value="1"/>
</dbReference>
<evidence type="ECO:0000313" key="14">
    <source>
        <dbReference type="Proteomes" id="UP001152759"/>
    </source>
</evidence>
<evidence type="ECO:0000256" key="2">
    <source>
        <dbReference type="ARBA" id="ARBA00022527"/>
    </source>
</evidence>
<evidence type="ECO:0000256" key="5">
    <source>
        <dbReference type="ARBA" id="ARBA00022741"/>
    </source>
</evidence>
<keyword evidence="14" id="KW-1185">Reference proteome</keyword>
<feature type="compositionally biased region" description="Low complexity" evidence="11">
    <location>
        <begin position="295"/>
        <end position="364"/>
    </location>
</feature>
<dbReference type="Pfam" id="PF00069">
    <property type="entry name" value="Pkinase"/>
    <property type="match status" value="2"/>
</dbReference>
<dbReference type="GO" id="GO:0005524">
    <property type="term" value="F:ATP binding"/>
    <property type="evidence" value="ECO:0007669"/>
    <property type="project" value="UniProtKB-KW"/>
</dbReference>
<dbReference type="EMBL" id="CAKKNF020000030">
    <property type="protein sequence ID" value="CAH0747821.1"/>
    <property type="molecule type" value="Genomic_DNA"/>
</dbReference>
<keyword evidence="7" id="KW-0067">ATP-binding</keyword>
<feature type="domain" description="Protein kinase" evidence="12">
    <location>
        <begin position="142"/>
        <end position="615"/>
    </location>
</feature>
<dbReference type="GO" id="GO:0005634">
    <property type="term" value="C:nucleus"/>
    <property type="evidence" value="ECO:0007669"/>
    <property type="project" value="TreeGrafter"/>
</dbReference>
<sequence>MGDENLNAFANLKTDGAFDNAGDPSARQVTKTDLVQLNTSSLLIESLIEQWCNSLDVNPEEQHKLYLKICEKLCEKKLIDESFRQDKFKFMRSHYQKAFFHVINVAKNTQPEISNQQLMLMPRALNVRSENLFQWSRYRDDFEELEFIARGGFGHVYKAKNKLDNGIYAVKKIFLSYSDANAFLRSLHEVQMLAKLNHPNIVSYKAAWLEPVESKAKPPEPTKVSDDLQDEMSARLKNDMSSVVIFRNSSDSSSTGNHSSRKSDSNNHLKSATSNNHKFPSSNASKNCVCDCSKSSNSNHSPSLHSNHSPSSRSNHSPSSRSNHSPSSRSNHSPSSQSSHSPSSRSSHSPSSRSNHSPSSLSNNVEDPGRPSTYLRTRKKSSGKSEKCMKSCSDDCKALCPRNIYAMNHFEDNRNYQDSAILFIQMQLCKQTLRQWLHSRNSSHKAPNLRLSFNLFEQVISGVEYIHSKNIVHHDIKPSNIFISENFQVAQVGDFGLACLLSHEPLNHSNNFITCPLQQRQFGTKLYAAPEQLQGTCTPKSDIYSLGIVLFELVCPFMTEMERVQVIGKLQTGYIAPEFQSASPEIAHIIMELVNKDPGKRPTAKELLTLVKNFRDMNSARFKHIADQNRIIEELRTELETKDKIISDLREKLRLYEEARKSI</sequence>
<evidence type="ECO:0000256" key="10">
    <source>
        <dbReference type="SAM" id="Coils"/>
    </source>
</evidence>
<dbReference type="Gene3D" id="1.10.510.10">
    <property type="entry name" value="Transferase(Phosphotransferase) domain 1"/>
    <property type="match status" value="1"/>
</dbReference>
<dbReference type="InterPro" id="IPR054521">
    <property type="entry name" value="HRI2_3H"/>
</dbReference>
<keyword evidence="4" id="KW-0808">Transferase</keyword>
<dbReference type="PROSITE" id="PS00108">
    <property type="entry name" value="PROTEIN_KINASE_ST"/>
    <property type="match status" value="1"/>
</dbReference>
<keyword evidence="2" id="KW-0723">Serine/threonine-protein kinase</keyword>
<dbReference type="PROSITE" id="PS50011">
    <property type="entry name" value="PROTEIN_KINASE_DOM"/>
    <property type="match status" value="1"/>
</dbReference>
<accession>A0AAI8UUV9</accession>
<evidence type="ECO:0000256" key="9">
    <source>
        <dbReference type="ARBA" id="ARBA00042914"/>
    </source>
</evidence>